<dbReference type="Proteomes" id="UP001157502">
    <property type="component" value="Chromosome 35"/>
</dbReference>
<sequence>MKALLKQSSQRWAGPGVLCQLGGSSLNHCDGFPLELALSPARLHTALMQCCYSLGGEKGKLTRRRMSSSDSEFQAPSITLHCILGSSLSISEAGATYTHRPCSGEQMELGGGGVKEERKPRSLSQDDLSQPPLGSREAVS</sequence>
<reference evidence="1" key="1">
    <citation type="submission" date="2021-05" db="EMBL/GenBank/DDBJ databases">
        <authorList>
            <person name="Pan Q."/>
            <person name="Jouanno E."/>
            <person name="Zahm M."/>
            <person name="Klopp C."/>
            <person name="Cabau C."/>
            <person name="Louis A."/>
            <person name="Berthelot C."/>
            <person name="Parey E."/>
            <person name="Roest Crollius H."/>
            <person name="Montfort J."/>
            <person name="Robinson-Rechavi M."/>
            <person name="Bouchez O."/>
            <person name="Lampietro C."/>
            <person name="Lopez Roques C."/>
            <person name="Donnadieu C."/>
            <person name="Postlethwait J."/>
            <person name="Bobe J."/>
            <person name="Dillon D."/>
            <person name="Chandos A."/>
            <person name="von Hippel F."/>
            <person name="Guiguen Y."/>
        </authorList>
    </citation>
    <scope>NUCLEOTIDE SEQUENCE</scope>
    <source>
        <strain evidence="1">YG-Jan2019</strain>
    </source>
</reference>
<gene>
    <name evidence="1" type="ORF">DPEC_G00346670</name>
</gene>
<comment type="caution">
    <text evidence="1">The sequence shown here is derived from an EMBL/GenBank/DDBJ whole genome shotgun (WGS) entry which is preliminary data.</text>
</comment>
<protein>
    <submittedName>
        <fullName evidence="1">Uncharacterized protein</fullName>
    </submittedName>
</protein>
<evidence type="ECO:0000313" key="2">
    <source>
        <dbReference type="Proteomes" id="UP001157502"/>
    </source>
</evidence>
<accession>A0ACC2F3V0</accession>
<dbReference type="EMBL" id="CM055762">
    <property type="protein sequence ID" value="KAJ7986038.1"/>
    <property type="molecule type" value="Genomic_DNA"/>
</dbReference>
<organism evidence="1 2">
    <name type="scientific">Dallia pectoralis</name>
    <name type="common">Alaska blackfish</name>
    <dbReference type="NCBI Taxonomy" id="75939"/>
    <lineage>
        <taxon>Eukaryota</taxon>
        <taxon>Metazoa</taxon>
        <taxon>Chordata</taxon>
        <taxon>Craniata</taxon>
        <taxon>Vertebrata</taxon>
        <taxon>Euteleostomi</taxon>
        <taxon>Actinopterygii</taxon>
        <taxon>Neopterygii</taxon>
        <taxon>Teleostei</taxon>
        <taxon>Protacanthopterygii</taxon>
        <taxon>Esociformes</taxon>
        <taxon>Umbridae</taxon>
        <taxon>Dallia</taxon>
    </lineage>
</organism>
<keyword evidence="2" id="KW-1185">Reference proteome</keyword>
<proteinExistence type="predicted"/>
<evidence type="ECO:0000313" key="1">
    <source>
        <dbReference type="EMBL" id="KAJ7986038.1"/>
    </source>
</evidence>
<name>A0ACC2F3V0_DALPE</name>